<reference evidence="3" key="1">
    <citation type="journal article" date="2015" name="Genome Announc.">
        <title>Draft whole-genome sequence of the biocontrol agent Trichoderma harzianum T6776.</title>
        <authorList>
            <person name="Baroncelli R."/>
            <person name="Piaggeschi G."/>
            <person name="Fiorini L."/>
            <person name="Bertolini E."/>
            <person name="Zapparata A."/>
            <person name="Pe M.E."/>
            <person name="Sarrocco S."/>
            <person name="Vannacci G."/>
        </authorList>
    </citation>
    <scope>NUCLEOTIDE SEQUENCE [LARGE SCALE GENOMIC DNA]</scope>
    <source>
        <strain evidence="3">T6776</strain>
    </source>
</reference>
<protein>
    <recommendedName>
        <fullName evidence="1">2EXR domain-containing protein</fullName>
    </recommendedName>
</protein>
<dbReference type="InterPro" id="IPR045518">
    <property type="entry name" value="2EXR"/>
</dbReference>
<dbReference type="OMA" id="VCREARY"/>
<feature type="domain" description="2EXR" evidence="1">
    <location>
        <begin position="84"/>
        <end position="167"/>
    </location>
</feature>
<dbReference type="EMBL" id="JOKZ01000476">
    <property type="protein sequence ID" value="KKO97996.1"/>
    <property type="molecule type" value="Genomic_DNA"/>
</dbReference>
<proteinExistence type="predicted"/>
<sequence length="384" mass="44574">MHEVVSKFEAFSMVSMDASCCVNEAYTATSIQPSVYNSQISTLKSFEEIQHVIERLQRVQLLQEHRITELEHQLKSHNGRVAEFPCFSRLSPELRCQIWELALPVQIFRPFRYLQPSFLEWTSVTPPPISHVCREARYVAHRHGALYCHEFLAPMSWTWFNGHKDILDLSPYRIPKDGFIPLQAKLLEETRAILLDADHVDNRLIAGLFGEGSLLPNVSTIYLMAGNIFLAERQSWHPHAVARLFENKSFAHVDIEDDREVERLEQLLRKMASASDGSFTDKWHRDTITRLQSQLRPPATEMGPWKKAKQLIMQGWMSYNVDTFSLNIESHVKEDGMLKEAEVRKSYPQMPAVKLVQTFELPPVTKLAKWYKDYGRQYIEDMRG</sequence>
<evidence type="ECO:0000313" key="3">
    <source>
        <dbReference type="Proteomes" id="UP000034112"/>
    </source>
</evidence>
<organism evidence="2 3">
    <name type="scientific">Trichoderma harzianum</name>
    <name type="common">Hypocrea lixii</name>
    <dbReference type="NCBI Taxonomy" id="5544"/>
    <lineage>
        <taxon>Eukaryota</taxon>
        <taxon>Fungi</taxon>
        <taxon>Dikarya</taxon>
        <taxon>Ascomycota</taxon>
        <taxon>Pezizomycotina</taxon>
        <taxon>Sordariomycetes</taxon>
        <taxon>Hypocreomycetidae</taxon>
        <taxon>Hypocreales</taxon>
        <taxon>Hypocreaceae</taxon>
        <taxon>Trichoderma</taxon>
    </lineage>
</organism>
<dbReference type="PANTHER" id="PTHR35910">
    <property type="entry name" value="2EXR DOMAIN-CONTAINING PROTEIN"/>
    <property type="match status" value="1"/>
</dbReference>
<dbReference type="Pfam" id="PF20150">
    <property type="entry name" value="2EXR"/>
    <property type="match status" value="1"/>
</dbReference>
<dbReference type="PANTHER" id="PTHR35910:SF1">
    <property type="entry name" value="2EXR DOMAIN-CONTAINING PROTEIN"/>
    <property type="match status" value="1"/>
</dbReference>
<dbReference type="AlphaFoldDB" id="A0A0F9ZBY7"/>
<evidence type="ECO:0000313" key="2">
    <source>
        <dbReference type="EMBL" id="KKO97996.1"/>
    </source>
</evidence>
<evidence type="ECO:0000259" key="1">
    <source>
        <dbReference type="Pfam" id="PF20150"/>
    </source>
</evidence>
<accession>A0A0F9ZBY7</accession>
<comment type="caution">
    <text evidence="2">The sequence shown here is derived from an EMBL/GenBank/DDBJ whole genome shotgun (WGS) entry which is preliminary data.</text>
</comment>
<dbReference type="OrthoDB" id="3473305at2759"/>
<gene>
    <name evidence="2" type="ORF">THAR02_09896</name>
</gene>
<name>A0A0F9ZBY7_TRIHA</name>
<dbReference type="Proteomes" id="UP000034112">
    <property type="component" value="Unassembled WGS sequence"/>
</dbReference>